<dbReference type="Gene3D" id="3.60.40.10">
    <property type="entry name" value="PPM-type phosphatase domain"/>
    <property type="match status" value="1"/>
</dbReference>
<evidence type="ECO:0000256" key="1">
    <source>
        <dbReference type="SAM" id="MobiDB-lite"/>
    </source>
</evidence>
<dbReference type="InParanoid" id="C1DZ38"/>
<evidence type="ECO:0000259" key="2">
    <source>
        <dbReference type="PROSITE" id="PS51746"/>
    </source>
</evidence>
<dbReference type="eggNOG" id="KOG0698">
    <property type="taxonomic scope" value="Eukaryota"/>
</dbReference>
<reference evidence="3 4" key="1">
    <citation type="journal article" date="2009" name="Science">
        <title>Green evolution and dynamic adaptations revealed by genomes of the marine picoeukaryotes Micromonas.</title>
        <authorList>
            <person name="Worden A.Z."/>
            <person name="Lee J.H."/>
            <person name="Mock T."/>
            <person name="Rouze P."/>
            <person name="Simmons M.P."/>
            <person name="Aerts A.L."/>
            <person name="Allen A.E."/>
            <person name="Cuvelier M.L."/>
            <person name="Derelle E."/>
            <person name="Everett M.V."/>
            <person name="Foulon E."/>
            <person name="Grimwood J."/>
            <person name="Gundlach H."/>
            <person name="Henrissat B."/>
            <person name="Napoli C."/>
            <person name="McDonald S.M."/>
            <person name="Parker M.S."/>
            <person name="Rombauts S."/>
            <person name="Salamov A."/>
            <person name="Von Dassow P."/>
            <person name="Badger J.H."/>
            <person name="Coutinho P.M."/>
            <person name="Demir E."/>
            <person name="Dubchak I."/>
            <person name="Gentemann C."/>
            <person name="Eikrem W."/>
            <person name="Gready J.E."/>
            <person name="John U."/>
            <person name="Lanier W."/>
            <person name="Lindquist E.A."/>
            <person name="Lucas S."/>
            <person name="Mayer K.F."/>
            <person name="Moreau H."/>
            <person name="Not F."/>
            <person name="Otillar R."/>
            <person name="Panaud O."/>
            <person name="Pangilinan J."/>
            <person name="Paulsen I."/>
            <person name="Piegu B."/>
            <person name="Poliakov A."/>
            <person name="Robbens S."/>
            <person name="Schmutz J."/>
            <person name="Toulza E."/>
            <person name="Wyss T."/>
            <person name="Zelensky A."/>
            <person name="Zhou K."/>
            <person name="Armbrust E.V."/>
            <person name="Bhattacharya D."/>
            <person name="Goodenough U.W."/>
            <person name="Van de Peer Y."/>
            <person name="Grigoriev I.V."/>
        </authorList>
    </citation>
    <scope>NUCLEOTIDE SEQUENCE [LARGE SCALE GENOMIC DNA]</scope>
    <source>
        <strain evidence="4">RCC299 / NOUM17</strain>
    </source>
</reference>
<dbReference type="InterPro" id="IPR036457">
    <property type="entry name" value="PPM-type-like_dom_sf"/>
</dbReference>
<name>C1DZ38_MICCC</name>
<dbReference type="SMART" id="SM00331">
    <property type="entry name" value="PP2C_SIG"/>
    <property type="match status" value="1"/>
</dbReference>
<gene>
    <name evidence="3" type="ORF">MICPUN_98693</name>
</gene>
<dbReference type="OrthoDB" id="10264738at2759"/>
<evidence type="ECO:0000313" key="3">
    <source>
        <dbReference type="EMBL" id="ACO61047.1"/>
    </source>
</evidence>
<accession>C1DZ38</accession>
<proteinExistence type="predicted"/>
<feature type="domain" description="PPM-type phosphatase" evidence="2">
    <location>
        <begin position="20"/>
        <end position="291"/>
    </location>
</feature>
<dbReference type="PANTHER" id="PTHR47992">
    <property type="entry name" value="PROTEIN PHOSPHATASE"/>
    <property type="match status" value="1"/>
</dbReference>
<dbReference type="CDD" id="cd00143">
    <property type="entry name" value="PP2Cc"/>
    <property type="match status" value="1"/>
</dbReference>
<organism evidence="3 4">
    <name type="scientific">Micromonas commoda (strain RCC299 / NOUM17 / CCMP2709)</name>
    <name type="common">Picoplanktonic green alga</name>
    <dbReference type="NCBI Taxonomy" id="296587"/>
    <lineage>
        <taxon>Eukaryota</taxon>
        <taxon>Viridiplantae</taxon>
        <taxon>Chlorophyta</taxon>
        <taxon>Mamiellophyceae</taxon>
        <taxon>Mamiellales</taxon>
        <taxon>Mamiellaceae</taxon>
        <taxon>Micromonas</taxon>
    </lineage>
</organism>
<dbReference type="GO" id="GO:0004722">
    <property type="term" value="F:protein serine/threonine phosphatase activity"/>
    <property type="evidence" value="ECO:0007669"/>
    <property type="project" value="InterPro"/>
</dbReference>
<dbReference type="FunCoup" id="C1DZ38">
    <property type="interactions" value="302"/>
</dbReference>
<dbReference type="EMBL" id="CP001323">
    <property type="protein sequence ID" value="ACO61047.1"/>
    <property type="molecule type" value="Genomic_DNA"/>
</dbReference>
<dbReference type="STRING" id="296587.C1DZ38"/>
<dbReference type="PROSITE" id="PS51746">
    <property type="entry name" value="PPM_2"/>
    <property type="match status" value="1"/>
</dbReference>
<keyword evidence="4" id="KW-1185">Reference proteome</keyword>
<dbReference type="SMART" id="SM00332">
    <property type="entry name" value="PP2Cc"/>
    <property type="match status" value="1"/>
</dbReference>
<dbReference type="Proteomes" id="UP000002009">
    <property type="component" value="Chromosome 2"/>
</dbReference>
<dbReference type="AlphaFoldDB" id="C1DZ38"/>
<dbReference type="KEGG" id="mis:MICPUN_98693"/>
<feature type="compositionally biased region" description="Basic and acidic residues" evidence="1">
    <location>
        <begin position="1"/>
        <end position="14"/>
    </location>
</feature>
<feature type="region of interest" description="Disordered" evidence="1">
    <location>
        <begin position="1"/>
        <end position="20"/>
    </location>
</feature>
<dbReference type="InterPro" id="IPR001932">
    <property type="entry name" value="PPM-type_phosphatase-like_dom"/>
</dbReference>
<sequence>MSGEVHVHPSHAEDPTGYPPCRVAHSRKVMKGEDKSFAAPGAEWRGVRFDAFGLFDGHGGKDAAEHCAEAFVPALLNALDAPGPIPEDADPEDVFEDRVAEALASAFADVDAQFLARDIHSGATATMCVVNGRHVHSAAVGDSLATLDCGHGCAPVRLTPEHRLDTSAAERRRIEERGGEVRATAFEDGKPVGPLRVWPGGLAVSRSIGDRDGKKGGVSSEPEVSQCLVPDSQPGFRIVLASDGLWDAVTVKQASACGAKLGTGPCAAALCKLAQKQKDNRDDITVMVVDYLANSNDKSPLTNKPPWRTELEVRWPLGRNGRNGRKRYDPVQPASARRKLRVEGDAEAERVEREAIEAARARAAAAVADSTINSTAGANARRLAELEAYERSKASAVDGDDGWEEDRSVVVR</sequence>
<dbReference type="GeneID" id="8241472"/>
<evidence type="ECO:0000313" key="4">
    <source>
        <dbReference type="Proteomes" id="UP000002009"/>
    </source>
</evidence>
<dbReference type="RefSeq" id="XP_002499789.1">
    <property type="nucleotide sequence ID" value="XM_002499743.1"/>
</dbReference>
<dbReference type="Pfam" id="PF00481">
    <property type="entry name" value="PP2C"/>
    <property type="match status" value="1"/>
</dbReference>
<feature type="region of interest" description="Disordered" evidence="1">
    <location>
        <begin position="318"/>
        <end position="345"/>
    </location>
</feature>
<dbReference type="SUPFAM" id="SSF81606">
    <property type="entry name" value="PP2C-like"/>
    <property type="match status" value="1"/>
</dbReference>
<protein>
    <recommendedName>
        <fullName evidence="2">PPM-type phosphatase domain-containing protein</fullName>
    </recommendedName>
</protein>
<dbReference type="InterPro" id="IPR015655">
    <property type="entry name" value="PP2C"/>
</dbReference>
<dbReference type="OMA" id="YTSKPND"/>
<feature type="region of interest" description="Disordered" evidence="1">
    <location>
        <begin position="206"/>
        <end position="225"/>
    </location>
</feature>